<sequence>MSYNKPLQDLWEKITDIESRDLVSPKPFTPSALHVIVSHHAPQYYSQEQITQLQNFYEQQLKSQTVEDNKAVPTTSHQTGHMMEEETVKEIIKKSKKKIVKKNVTLLSSLSPPPPSLPDQFKERIGDLNGTDVKFLMEKELFETDVKPNNNQLSMLESKIECEFLSEEEKETLYEREGRQLHGMEVNLLDPCLREFTLSLKKWDMKTYNLVTNWNNVVAINNLQQGHKLHIWSFRVDAKLYIILNKP</sequence>
<evidence type="ECO:0000256" key="2">
    <source>
        <dbReference type="ARBA" id="ARBA00023015"/>
    </source>
</evidence>
<evidence type="ECO:0000313" key="6">
    <source>
        <dbReference type="EMBL" id="CAL0331244.1"/>
    </source>
</evidence>
<keyword evidence="4" id="KW-0804">Transcription</keyword>
<dbReference type="PANTHER" id="PTHR31541">
    <property type="entry name" value="B3 DOMAIN PLANT PROTEIN-RELATED"/>
    <property type="match status" value="1"/>
</dbReference>
<dbReference type="Proteomes" id="UP001497480">
    <property type="component" value="Unassembled WGS sequence"/>
</dbReference>
<evidence type="ECO:0000256" key="4">
    <source>
        <dbReference type="ARBA" id="ARBA00023163"/>
    </source>
</evidence>
<comment type="subcellular location">
    <subcellularLocation>
        <location evidence="1">Nucleus</location>
    </subcellularLocation>
</comment>
<dbReference type="EMBL" id="CAXHTB010000023">
    <property type="protein sequence ID" value="CAL0331244.1"/>
    <property type="molecule type" value="Genomic_DNA"/>
</dbReference>
<name>A0AAV1YDZ9_LUPLU</name>
<keyword evidence="5" id="KW-0539">Nucleus</keyword>
<dbReference type="GO" id="GO:0005634">
    <property type="term" value="C:nucleus"/>
    <property type="evidence" value="ECO:0007669"/>
    <property type="project" value="UniProtKB-SubCell"/>
</dbReference>
<evidence type="ECO:0000256" key="5">
    <source>
        <dbReference type="ARBA" id="ARBA00023242"/>
    </source>
</evidence>
<evidence type="ECO:0000256" key="1">
    <source>
        <dbReference type="ARBA" id="ARBA00004123"/>
    </source>
</evidence>
<dbReference type="GO" id="GO:0003677">
    <property type="term" value="F:DNA binding"/>
    <property type="evidence" value="ECO:0007669"/>
    <property type="project" value="UniProtKB-KW"/>
</dbReference>
<reference evidence="6 7" key="1">
    <citation type="submission" date="2024-03" db="EMBL/GenBank/DDBJ databases">
        <authorList>
            <person name="Martinez-Hernandez J."/>
        </authorList>
    </citation>
    <scope>NUCLEOTIDE SEQUENCE [LARGE SCALE GENOMIC DNA]</scope>
</reference>
<dbReference type="Gene3D" id="2.40.330.10">
    <property type="entry name" value="DNA-binding pseudobarrel domain"/>
    <property type="match status" value="1"/>
</dbReference>
<protein>
    <recommendedName>
        <fullName evidence="8">B3 domain-containing protein</fullName>
    </recommendedName>
</protein>
<dbReference type="InterPro" id="IPR015300">
    <property type="entry name" value="DNA-bd_pseudobarrel_sf"/>
</dbReference>
<evidence type="ECO:0000313" key="7">
    <source>
        <dbReference type="Proteomes" id="UP001497480"/>
    </source>
</evidence>
<keyword evidence="7" id="KW-1185">Reference proteome</keyword>
<gene>
    <name evidence="6" type="ORF">LLUT_LOCUS32304</name>
</gene>
<keyword evidence="3" id="KW-0238">DNA-binding</keyword>
<dbReference type="Pfam" id="PF03754">
    <property type="entry name" value="At2g31720-like"/>
    <property type="match status" value="1"/>
</dbReference>
<dbReference type="SUPFAM" id="SSF101936">
    <property type="entry name" value="DNA-binding pseudobarrel domain"/>
    <property type="match status" value="1"/>
</dbReference>
<dbReference type="InterPro" id="IPR005508">
    <property type="entry name" value="At2g31720-like"/>
</dbReference>
<dbReference type="PANTHER" id="PTHR31541:SF33">
    <property type="entry name" value="DUF313 DOMAIN PROTEIN"/>
    <property type="match status" value="1"/>
</dbReference>
<organism evidence="6 7">
    <name type="scientific">Lupinus luteus</name>
    <name type="common">European yellow lupine</name>
    <dbReference type="NCBI Taxonomy" id="3873"/>
    <lineage>
        <taxon>Eukaryota</taxon>
        <taxon>Viridiplantae</taxon>
        <taxon>Streptophyta</taxon>
        <taxon>Embryophyta</taxon>
        <taxon>Tracheophyta</taxon>
        <taxon>Spermatophyta</taxon>
        <taxon>Magnoliopsida</taxon>
        <taxon>eudicotyledons</taxon>
        <taxon>Gunneridae</taxon>
        <taxon>Pentapetalae</taxon>
        <taxon>rosids</taxon>
        <taxon>fabids</taxon>
        <taxon>Fabales</taxon>
        <taxon>Fabaceae</taxon>
        <taxon>Papilionoideae</taxon>
        <taxon>50 kb inversion clade</taxon>
        <taxon>genistoids sensu lato</taxon>
        <taxon>core genistoids</taxon>
        <taxon>Genisteae</taxon>
        <taxon>Lupinus</taxon>
    </lineage>
</organism>
<evidence type="ECO:0008006" key="8">
    <source>
        <dbReference type="Google" id="ProtNLM"/>
    </source>
</evidence>
<proteinExistence type="predicted"/>
<comment type="caution">
    <text evidence="6">The sequence shown here is derived from an EMBL/GenBank/DDBJ whole genome shotgun (WGS) entry which is preliminary data.</text>
</comment>
<accession>A0AAV1YDZ9</accession>
<evidence type="ECO:0000256" key="3">
    <source>
        <dbReference type="ARBA" id="ARBA00023125"/>
    </source>
</evidence>
<dbReference type="AlphaFoldDB" id="A0AAV1YDZ9"/>
<keyword evidence="2" id="KW-0805">Transcription regulation</keyword>